<evidence type="ECO:0000313" key="5">
    <source>
        <dbReference type="Proteomes" id="UP000307217"/>
    </source>
</evidence>
<reference evidence="5" key="2">
    <citation type="submission" date="2019-06" db="EMBL/GenBank/DDBJ databases">
        <title>Co-occurence of chitin degradation, pigmentation and bioactivity in marine Pseudoalteromonas.</title>
        <authorList>
            <person name="Sonnenschein E.C."/>
            <person name="Bech P.K."/>
        </authorList>
    </citation>
    <scope>NUCLEOTIDE SEQUENCE [LARGE SCALE GENOMIC DNA]</scope>
    <source>
        <strain evidence="5">S3790</strain>
    </source>
</reference>
<reference evidence="4 5" key="1">
    <citation type="submission" date="2018-01" db="EMBL/GenBank/DDBJ databases">
        <authorList>
            <person name="Paulsen S."/>
            <person name="Gram L.K."/>
        </authorList>
    </citation>
    <scope>NUCLEOTIDE SEQUENCE [LARGE SCALE GENOMIC DNA]</scope>
    <source>
        <strain evidence="4 5">S3790</strain>
    </source>
</reference>
<organism evidence="4 5">
    <name type="scientific">Pseudoalteromonas aurantia</name>
    <dbReference type="NCBI Taxonomy" id="43654"/>
    <lineage>
        <taxon>Bacteria</taxon>
        <taxon>Pseudomonadati</taxon>
        <taxon>Pseudomonadota</taxon>
        <taxon>Gammaproteobacteria</taxon>
        <taxon>Alteromonadales</taxon>
        <taxon>Pseudoalteromonadaceae</taxon>
        <taxon>Pseudoalteromonas</taxon>
    </lineage>
</organism>
<dbReference type="Gene3D" id="3.30.2020.30">
    <property type="match status" value="1"/>
</dbReference>
<dbReference type="GO" id="GO:0046872">
    <property type="term" value="F:metal ion binding"/>
    <property type="evidence" value="ECO:0007669"/>
    <property type="project" value="UniProtKB-KW"/>
</dbReference>
<dbReference type="InterPro" id="IPR038492">
    <property type="entry name" value="GBBH-like_N_sf"/>
</dbReference>
<dbReference type="PANTHER" id="PTHR35303:SF5">
    <property type="entry name" value="OS02G0197800 PROTEIN"/>
    <property type="match status" value="1"/>
</dbReference>
<evidence type="ECO:0000313" key="4">
    <source>
        <dbReference type="EMBL" id="TMO68181.1"/>
    </source>
</evidence>
<accession>A0A5S3V8H5</accession>
<name>A0A5S3V8H5_9GAMM</name>
<protein>
    <recommendedName>
        <fullName evidence="3">Gamma-butyrobetaine hydroxylase-like N-terminal domain-containing protein</fullName>
    </recommendedName>
</protein>
<gene>
    <name evidence="4" type="ORF">CWC19_10700</name>
</gene>
<dbReference type="AlphaFoldDB" id="A0A5S3V8H5"/>
<dbReference type="PANTHER" id="PTHR35303">
    <property type="entry name" value="OS02G0197800 PROTEIN"/>
    <property type="match status" value="1"/>
</dbReference>
<dbReference type="OrthoDB" id="9794178at2"/>
<keyword evidence="1" id="KW-0479">Metal-binding</keyword>
<evidence type="ECO:0000256" key="1">
    <source>
        <dbReference type="ARBA" id="ARBA00022723"/>
    </source>
</evidence>
<evidence type="ECO:0000259" key="3">
    <source>
        <dbReference type="Pfam" id="PF06155"/>
    </source>
</evidence>
<feature type="domain" description="Gamma-butyrobetaine hydroxylase-like N-terminal" evidence="3">
    <location>
        <begin position="8"/>
        <end position="91"/>
    </location>
</feature>
<dbReference type="InterPro" id="IPR010376">
    <property type="entry name" value="GBBH-like_N"/>
</dbReference>
<dbReference type="Pfam" id="PF06155">
    <property type="entry name" value="GBBH-like_N"/>
    <property type="match status" value="1"/>
</dbReference>
<comment type="caution">
    <text evidence="4">The sequence shown here is derived from an EMBL/GenBank/DDBJ whole genome shotgun (WGS) entry which is preliminary data.</text>
</comment>
<dbReference type="RefSeq" id="WP_138591873.1">
    <property type="nucleotide sequence ID" value="NZ_PNBX01000043.1"/>
</dbReference>
<sequence>MYLVTKLHFHRKSKKLDVHFDDDVIYTLPCEYLRTHSPSAEVQGHGAEQSKLVLNKDAVTITALEPVGHYAVRLSFDDGHNSGLFSWQYLRELGVNHTTYWQTYCDRVAQHNKQAHSVPIKFIP</sequence>
<keyword evidence="2" id="KW-0408">Iron</keyword>
<proteinExistence type="predicted"/>
<evidence type="ECO:0000256" key="2">
    <source>
        <dbReference type="ARBA" id="ARBA00023004"/>
    </source>
</evidence>
<dbReference type="Proteomes" id="UP000307217">
    <property type="component" value="Unassembled WGS sequence"/>
</dbReference>
<dbReference type="EMBL" id="PNBX01000043">
    <property type="protein sequence ID" value="TMO68181.1"/>
    <property type="molecule type" value="Genomic_DNA"/>
</dbReference>